<sequence length="195" mass="22005">MRAILSAYLNKDLTILAEQDLTTAPVTPTWRWLCRHPVCWLGFGFGTGLAPKAPGTFGTLPAIPLAALWLMLGLPLWLNIIFALSLFLVGIFICDYTEQALRRQDYGGIVWDEIAAMMLILFCIPAGWIWWLAAFVIFRFFDAVKPWPIRWFDARVHGGFGIMLDDLIAAIFSLLVLLLAGYCISSYDSNLNIFR</sequence>
<reference evidence="3 4" key="1">
    <citation type="journal article" date="2014" name="PLoS Genet.">
        <title>Hidden diversity in honey bee gut symbionts detected by single-cell genomics.</title>
        <authorList>
            <person name="Engel P."/>
            <person name="Stepanauskas R."/>
            <person name="Moran N."/>
        </authorList>
    </citation>
    <scope>NUCLEOTIDE SEQUENCE [LARGE SCALE GENOMIC DNA]</scope>
    <source>
        <strain evidence="3 4">SCGC AB-598-J21</strain>
    </source>
</reference>
<proteinExistence type="predicted"/>
<evidence type="ECO:0000313" key="4">
    <source>
        <dbReference type="Proteomes" id="UP000027644"/>
    </source>
</evidence>
<dbReference type="Proteomes" id="UP000027644">
    <property type="component" value="Unassembled WGS sequence"/>
</dbReference>
<feature type="transmembrane region" description="Helical" evidence="1">
    <location>
        <begin position="66"/>
        <end position="93"/>
    </location>
</feature>
<evidence type="ECO:0000259" key="2">
    <source>
        <dbReference type="Pfam" id="PF04608"/>
    </source>
</evidence>
<dbReference type="AlphaFoldDB" id="A0A074VBA7"/>
<keyword evidence="1" id="KW-0812">Transmembrane</keyword>
<evidence type="ECO:0000313" key="3">
    <source>
        <dbReference type="EMBL" id="KEQ01167.1"/>
    </source>
</evidence>
<dbReference type="PANTHER" id="PTHR36305:SF1">
    <property type="entry name" value="PHOSPHATIDYLGLYCEROPHOSPHATASE A"/>
    <property type="match status" value="1"/>
</dbReference>
<dbReference type="EMBL" id="AVQL01000434">
    <property type="protein sequence ID" value="KEQ01167.1"/>
    <property type="molecule type" value="Genomic_DNA"/>
</dbReference>
<keyword evidence="1" id="KW-0472">Membrane</keyword>
<gene>
    <name evidence="3" type="ORF">SASC598J21_010640</name>
</gene>
<feature type="domain" description="YutG/PgpA" evidence="2">
    <location>
        <begin position="41"/>
        <end position="180"/>
    </location>
</feature>
<accession>A0A074VBA7</accession>
<dbReference type="PANTHER" id="PTHR36305">
    <property type="entry name" value="PHOSPHATIDYLGLYCEROPHOSPHATASE A"/>
    <property type="match status" value="1"/>
</dbReference>
<name>A0A074VBA7_9NEIS</name>
<feature type="transmembrane region" description="Helical" evidence="1">
    <location>
        <begin position="167"/>
        <end position="185"/>
    </location>
</feature>
<dbReference type="CDD" id="cd06971">
    <property type="entry name" value="PgpA"/>
    <property type="match status" value="1"/>
</dbReference>
<dbReference type="InterPro" id="IPR007686">
    <property type="entry name" value="YutG/PgpA"/>
</dbReference>
<dbReference type="GO" id="GO:0006629">
    <property type="term" value="P:lipid metabolic process"/>
    <property type="evidence" value="ECO:0007669"/>
    <property type="project" value="InterPro"/>
</dbReference>
<feature type="transmembrane region" description="Helical" evidence="1">
    <location>
        <begin position="114"/>
        <end position="141"/>
    </location>
</feature>
<dbReference type="SUPFAM" id="SSF101307">
    <property type="entry name" value="YutG-like"/>
    <property type="match status" value="1"/>
</dbReference>
<comment type="caution">
    <text evidence="3">The sequence shown here is derived from an EMBL/GenBank/DDBJ whole genome shotgun (WGS) entry which is preliminary data.</text>
</comment>
<dbReference type="InterPro" id="IPR036681">
    <property type="entry name" value="PgpA-like_sf"/>
</dbReference>
<keyword evidence="1" id="KW-1133">Transmembrane helix</keyword>
<dbReference type="InterPro" id="IPR026037">
    <property type="entry name" value="PgpA"/>
</dbReference>
<evidence type="ECO:0000256" key="1">
    <source>
        <dbReference type="SAM" id="Phobius"/>
    </source>
</evidence>
<dbReference type="Pfam" id="PF04608">
    <property type="entry name" value="PgpA"/>
    <property type="match status" value="1"/>
</dbReference>
<organism evidence="3 4">
    <name type="scientific">Snodgrassella alvi SCGC AB-598-J21</name>
    <dbReference type="NCBI Taxonomy" id="1385367"/>
    <lineage>
        <taxon>Bacteria</taxon>
        <taxon>Pseudomonadati</taxon>
        <taxon>Pseudomonadota</taxon>
        <taxon>Betaproteobacteria</taxon>
        <taxon>Neisseriales</taxon>
        <taxon>Neisseriaceae</taxon>
        <taxon>Snodgrassella</taxon>
    </lineage>
</organism>
<protein>
    <submittedName>
        <fullName evidence="3">Phosphatidylglycerophosphatase A</fullName>
    </submittedName>
</protein>
<dbReference type="GO" id="GO:0008962">
    <property type="term" value="F:phosphatidylglycerophosphatase activity"/>
    <property type="evidence" value="ECO:0007669"/>
    <property type="project" value="InterPro"/>
</dbReference>